<comment type="caution">
    <text evidence="2">The sequence shown here is derived from an EMBL/GenBank/DDBJ whole genome shotgun (WGS) entry which is preliminary data.</text>
</comment>
<name>A0AAD5NX41_ACENE</name>
<feature type="region of interest" description="Disordered" evidence="1">
    <location>
        <begin position="1"/>
        <end position="25"/>
    </location>
</feature>
<keyword evidence="3" id="KW-1185">Reference proteome</keyword>
<evidence type="ECO:0000313" key="3">
    <source>
        <dbReference type="Proteomes" id="UP001064489"/>
    </source>
</evidence>
<organism evidence="2 3">
    <name type="scientific">Acer negundo</name>
    <name type="common">Box elder</name>
    <dbReference type="NCBI Taxonomy" id="4023"/>
    <lineage>
        <taxon>Eukaryota</taxon>
        <taxon>Viridiplantae</taxon>
        <taxon>Streptophyta</taxon>
        <taxon>Embryophyta</taxon>
        <taxon>Tracheophyta</taxon>
        <taxon>Spermatophyta</taxon>
        <taxon>Magnoliopsida</taxon>
        <taxon>eudicotyledons</taxon>
        <taxon>Gunneridae</taxon>
        <taxon>Pentapetalae</taxon>
        <taxon>rosids</taxon>
        <taxon>malvids</taxon>
        <taxon>Sapindales</taxon>
        <taxon>Sapindaceae</taxon>
        <taxon>Hippocastanoideae</taxon>
        <taxon>Acereae</taxon>
        <taxon>Acer</taxon>
    </lineage>
</organism>
<accession>A0AAD5NX41</accession>
<reference evidence="2" key="2">
    <citation type="submission" date="2023-02" db="EMBL/GenBank/DDBJ databases">
        <authorList>
            <person name="Swenson N.G."/>
            <person name="Wegrzyn J.L."/>
            <person name="Mcevoy S.L."/>
        </authorList>
    </citation>
    <scope>NUCLEOTIDE SEQUENCE</scope>
    <source>
        <strain evidence="2">91603</strain>
        <tissue evidence="2">Leaf</tissue>
    </source>
</reference>
<evidence type="ECO:0000313" key="2">
    <source>
        <dbReference type="EMBL" id="KAI9185839.1"/>
    </source>
</evidence>
<gene>
    <name evidence="2" type="ORF">LWI28_011207</name>
</gene>
<dbReference type="InterPro" id="IPR052343">
    <property type="entry name" value="Retrotransposon-Effector_Assoc"/>
</dbReference>
<protein>
    <recommendedName>
        <fullName evidence="4">Reverse transcriptase domain-containing protein</fullName>
    </recommendedName>
</protein>
<sequence length="122" mass="13970">MLERPFSKDEELEAVNDCDGNNAPGPDEMNLNFIKANWGEIEEDFMRFTLEFYIDGDLVKDLNNSFIALIPKYANPEAITHYRPISLVGLLYKVISKILANRLKRVMNSIIGENQMAFVANR</sequence>
<dbReference type="PANTHER" id="PTHR46890:SF50">
    <property type="entry name" value="RNA-DIRECTED DNA POLYMERASE, EUKARYOTA, REVERSE TRANSCRIPTASE ZINC-BINDING DOMAIN PROTEIN-RELATED"/>
    <property type="match status" value="1"/>
</dbReference>
<dbReference type="Proteomes" id="UP001064489">
    <property type="component" value="Chromosome 3"/>
</dbReference>
<evidence type="ECO:0000256" key="1">
    <source>
        <dbReference type="SAM" id="MobiDB-lite"/>
    </source>
</evidence>
<proteinExistence type="predicted"/>
<evidence type="ECO:0008006" key="4">
    <source>
        <dbReference type="Google" id="ProtNLM"/>
    </source>
</evidence>
<reference evidence="2" key="1">
    <citation type="journal article" date="2022" name="Plant J.">
        <title>Strategies of tolerance reflected in two North American maple genomes.</title>
        <authorList>
            <person name="McEvoy S.L."/>
            <person name="Sezen U.U."/>
            <person name="Trouern-Trend A."/>
            <person name="McMahon S.M."/>
            <person name="Schaberg P.G."/>
            <person name="Yang J."/>
            <person name="Wegrzyn J.L."/>
            <person name="Swenson N.G."/>
        </authorList>
    </citation>
    <scope>NUCLEOTIDE SEQUENCE</scope>
    <source>
        <strain evidence="2">91603</strain>
    </source>
</reference>
<dbReference type="EMBL" id="JAJSOW010000100">
    <property type="protein sequence ID" value="KAI9185839.1"/>
    <property type="molecule type" value="Genomic_DNA"/>
</dbReference>
<dbReference type="PANTHER" id="PTHR46890">
    <property type="entry name" value="NON-LTR RETROLELEMENT REVERSE TRANSCRIPTASE-LIKE PROTEIN-RELATED"/>
    <property type="match status" value="1"/>
</dbReference>
<dbReference type="AlphaFoldDB" id="A0AAD5NX41"/>